<name>A0A6C0C3X2_9ZZZZ</name>
<dbReference type="CDD" id="cd00590">
    <property type="entry name" value="RRM_SF"/>
    <property type="match status" value="1"/>
</dbReference>
<evidence type="ECO:0000313" key="2">
    <source>
        <dbReference type="EMBL" id="QHS99395.1"/>
    </source>
</evidence>
<feature type="region of interest" description="Disordered" evidence="1">
    <location>
        <begin position="148"/>
        <end position="186"/>
    </location>
</feature>
<proteinExistence type="predicted"/>
<dbReference type="AlphaFoldDB" id="A0A6C0C3X2"/>
<accession>A0A6C0C3X2</accession>
<reference evidence="2" key="1">
    <citation type="journal article" date="2020" name="Nature">
        <title>Giant virus diversity and host interactions through global metagenomics.</title>
        <authorList>
            <person name="Schulz F."/>
            <person name="Roux S."/>
            <person name="Paez-Espino D."/>
            <person name="Jungbluth S."/>
            <person name="Walsh D.A."/>
            <person name="Denef V.J."/>
            <person name="McMahon K.D."/>
            <person name="Konstantinidis K.T."/>
            <person name="Eloe-Fadrosh E.A."/>
            <person name="Kyrpides N.C."/>
            <person name="Woyke T."/>
        </authorList>
    </citation>
    <scope>NUCLEOTIDE SEQUENCE</scope>
    <source>
        <strain evidence="2">GVMAG-M-3300020185-33</strain>
    </source>
</reference>
<dbReference type="EMBL" id="MN739341">
    <property type="protein sequence ID" value="QHS99395.1"/>
    <property type="molecule type" value="Genomic_DNA"/>
</dbReference>
<evidence type="ECO:0000256" key="1">
    <source>
        <dbReference type="SAM" id="MobiDB-lite"/>
    </source>
</evidence>
<protein>
    <recommendedName>
        <fullName evidence="3">RRM domain-containing protein</fullName>
    </recommendedName>
</protein>
<organism evidence="2">
    <name type="scientific">viral metagenome</name>
    <dbReference type="NCBI Taxonomy" id="1070528"/>
    <lineage>
        <taxon>unclassified sequences</taxon>
        <taxon>metagenomes</taxon>
        <taxon>organismal metagenomes</taxon>
    </lineage>
</organism>
<evidence type="ECO:0008006" key="3">
    <source>
        <dbReference type="Google" id="ProtNLM"/>
    </source>
</evidence>
<sequence length="186" mass="21406">MRQTYNYNNKQLMSSIVSEPSVCIPRALANVSWKDVKDIFEQLIGAGSVERVDLVRSKNDDQFCRIFVHFRSWPVNKPEIANMRDRLLADETVKLVYDNPWFWKCVKSKIPKPEHTKPRAAPFIMDEKTPSERLRTIDDFVADDKVRSKIDQGNPLPDEWRCGPNGSGTVVLTNKKKVEEPAQSES</sequence>